<evidence type="ECO:0000313" key="2">
    <source>
        <dbReference type="EnsemblMetazoa" id="Aqu2.1.18526_001"/>
    </source>
</evidence>
<proteinExistence type="predicted"/>
<sequence>MKIMFKIMINIQKLFSERIDFPIMCCNIETECKRMLCMLHNASVYYPLLRCLLNELYVARNAHLKIDIIFSIADGDKAQMLNLKITKANDNEFDVLMMAQKMTNSLYFILSIQMQLMILGKLCLIRLLMHVVVVRGFLEKRWSLKLKL</sequence>
<accession>A0A1X7TU02</accession>
<keyword evidence="1" id="KW-0812">Transmembrane</keyword>
<evidence type="ECO:0000256" key="1">
    <source>
        <dbReference type="SAM" id="Phobius"/>
    </source>
</evidence>
<name>A0A1X7TU02_AMPQE</name>
<organism evidence="2">
    <name type="scientific">Amphimedon queenslandica</name>
    <name type="common">Sponge</name>
    <dbReference type="NCBI Taxonomy" id="400682"/>
    <lineage>
        <taxon>Eukaryota</taxon>
        <taxon>Metazoa</taxon>
        <taxon>Porifera</taxon>
        <taxon>Demospongiae</taxon>
        <taxon>Heteroscleromorpha</taxon>
        <taxon>Haplosclerida</taxon>
        <taxon>Niphatidae</taxon>
        <taxon>Amphimedon</taxon>
    </lineage>
</organism>
<feature type="transmembrane region" description="Helical" evidence="1">
    <location>
        <begin position="106"/>
        <end position="129"/>
    </location>
</feature>
<keyword evidence="1" id="KW-1133">Transmembrane helix</keyword>
<dbReference type="AlphaFoldDB" id="A0A1X7TU02"/>
<reference evidence="2" key="1">
    <citation type="submission" date="2017-05" db="UniProtKB">
        <authorList>
            <consortium name="EnsemblMetazoa"/>
        </authorList>
    </citation>
    <scope>IDENTIFICATION</scope>
</reference>
<dbReference type="EnsemblMetazoa" id="Aqu2.1.18526_001">
    <property type="protein sequence ID" value="Aqu2.1.18526_001"/>
    <property type="gene ID" value="Aqu2.1.18526"/>
</dbReference>
<keyword evidence="1" id="KW-0472">Membrane</keyword>
<dbReference type="InParanoid" id="A0A1X7TU02"/>
<protein>
    <submittedName>
        <fullName evidence="2">Uncharacterized protein</fullName>
    </submittedName>
</protein>